<keyword evidence="2" id="KW-1185">Reference proteome</keyword>
<evidence type="ECO:0008006" key="3">
    <source>
        <dbReference type="Google" id="ProtNLM"/>
    </source>
</evidence>
<gene>
    <name evidence="1" type="ORF">KDL28_05825</name>
</gene>
<dbReference type="EMBL" id="JAGSOV010000011">
    <property type="protein sequence ID" value="MCO1654571.1"/>
    <property type="molecule type" value="Genomic_DNA"/>
</dbReference>
<sequence>MDTTALRDAYRTLLDAATTAADAPAPPDGGWDTDRILAHVSLVGAAALATAAGIASGANTTYDNRLAQDPWTLDHVIALTGDRAGLRDRIRLQGEALCAFGGPALSERELDTLVPTRLLSGGKVLVDQPLSLRDILTGLAEVELPGHTAQLLALLR</sequence>
<evidence type="ECO:0000313" key="2">
    <source>
        <dbReference type="Proteomes" id="UP001165283"/>
    </source>
</evidence>
<organism evidence="1 2">
    <name type="scientific">Pseudonocardia humida</name>
    <dbReference type="NCBI Taxonomy" id="2800819"/>
    <lineage>
        <taxon>Bacteria</taxon>
        <taxon>Bacillati</taxon>
        <taxon>Actinomycetota</taxon>
        <taxon>Actinomycetes</taxon>
        <taxon>Pseudonocardiales</taxon>
        <taxon>Pseudonocardiaceae</taxon>
        <taxon>Pseudonocardia</taxon>
    </lineage>
</organism>
<reference evidence="1" key="1">
    <citation type="submission" date="2021-04" db="EMBL/GenBank/DDBJ databases">
        <title>Pseudonocardia sp. nov., isolated from sandy soil of mangrove forest.</title>
        <authorList>
            <person name="Zan Z."/>
            <person name="Huang R."/>
            <person name="Liu W."/>
        </authorList>
    </citation>
    <scope>NUCLEOTIDE SEQUENCE</scope>
    <source>
        <strain evidence="1">S2-4</strain>
    </source>
</reference>
<protein>
    <recommendedName>
        <fullName evidence="3">DinB family protein</fullName>
    </recommendedName>
</protein>
<evidence type="ECO:0000313" key="1">
    <source>
        <dbReference type="EMBL" id="MCO1654571.1"/>
    </source>
</evidence>
<name>A0ABT0ZV03_9PSEU</name>
<dbReference type="RefSeq" id="WP_305882183.1">
    <property type="nucleotide sequence ID" value="NZ_JAGSOV010000011.1"/>
</dbReference>
<proteinExistence type="predicted"/>
<comment type="caution">
    <text evidence="1">The sequence shown here is derived from an EMBL/GenBank/DDBJ whole genome shotgun (WGS) entry which is preliminary data.</text>
</comment>
<accession>A0ABT0ZV03</accession>
<dbReference type="Proteomes" id="UP001165283">
    <property type="component" value="Unassembled WGS sequence"/>
</dbReference>